<reference evidence="7" key="1">
    <citation type="journal article" date="2016" name="Nat. Commun.">
        <title>The channel catfish genome sequence provides insights into the evolution of scale formation in teleosts.</title>
        <authorList>
            <person name="Liu Z."/>
            <person name="Liu S."/>
            <person name="Yao J."/>
            <person name="Bao L."/>
            <person name="Zhang J."/>
            <person name="Li Y."/>
            <person name="Jiang C."/>
            <person name="Sun L."/>
            <person name="Wang R."/>
            <person name="Zhang Y."/>
            <person name="Zhou T."/>
            <person name="Zeng Q."/>
            <person name="Fu Q."/>
            <person name="Gao S."/>
            <person name="Li N."/>
            <person name="Koren S."/>
            <person name="Jiang Y."/>
            <person name="Zimin A."/>
            <person name="Xu P."/>
            <person name="Phillippy A.M."/>
            <person name="Geng X."/>
            <person name="Song L."/>
            <person name="Sun F."/>
            <person name="Li C."/>
            <person name="Wang X."/>
            <person name="Chen A."/>
            <person name="Jin Y."/>
            <person name="Yuan Z."/>
            <person name="Yang Y."/>
            <person name="Tan S."/>
            <person name="Peatman E."/>
            <person name="Lu J."/>
            <person name="Qin Z."/>
            <person name="Dunham R."/>
            <person name="Li Z."/>
            <person name="Sonstegard T."/>
            <person name="Feng J."/>
            <person name="Danzmann R.G."/>
            <person name="Schroeder S."/>
            <person name="Scheffler B."/>
            <person name="Duke M.V."/>
            <person name="Ballard L."/>
            <person name="Kucuktas H."/>
            <person name="Kaltenboeck L."/>
            <person name="Liu H."/>
            <person name="Armbruster J."/>
            <person name="Xie Y."/>
            <person name="Kirby M.L."/>
            <person name="Tian Y."/>
            <person name="Flanagan M.E."/>
            <person name="Mu W."/>
            <person name="Waldbieser G.C."/>
        </authorList>
    </citation>
    <scope>NUCLEOTIDE SEQUENCE [LARGE SCALE GENOMIC DNA]</scope>
    <source>
        <strain evidence="7">SDA103</strain>
    </source>
</reference>
<evidence type="ECO:0000256" key="5">
    <source>
        <dbReference type="ARBA" id="ARBA00023136"/>
    </source>
</evidence>
<feature type="transmembrane region" description="Helical" evidence="6">
    <location>
        <begin position="249"/>
        <end position="267"/>
    </location>
</feature>
<keyword evidence="7" id="KW-1185">Reference proteome</keyword>
<feature type="transmembrane region" description="Helical" evidence="6">
    <location>
        <begin position="328"/>
        <end position="347"/>
    </location>
</feature>
<feature type="transmembrane region" description="Helical" evidence="6">
    <location>
        <begin position="211"/>
        <end position="229"/>
    </location>
</feature>
<feature type="transmembrane region" description="Helical" evidence="6">
    <location>
        <begin position="64"/>
        <end position="85"/>
    </location>
</feature>
<dbReference type="Proteomes" id="UP000221080">
    <property type="component" value="Chromosome 17"/>
</dbReference>
<evidence type="ECO:0000256" key="1">
    <source>
        <dbReference type="ARBA" id="ARBA00004141"/>
    </source>
</evidence>
<dbReference type="PANTHER" id="PTHR11206">
    <property type="entry name" value="MULTIDRUG RESISTANCE PROTEIN"/>
    <property type="match status" value="1"/>
</dbReference>
<feature type="transmembrane region" description="Helical" evidence="6">
    <location>
        <begin position="287"/>
        <end position="308"/>
    </location>
</feature>
<comment type="similarity">
    <text evidence="2 6">Belongs to the multi antimicrobial extrusion (MATE) (TC 2.A.66.1) family.</text>
</comment>
<feature type="transmembrane region" description="Helical" evidence="6">
    <location>
        <begin position="31"/>
        <end position="52"/>
    </location>
</feature>
<dbReference type="NCBIfam" id="TIGR00797">
    <property type="entry name" value="matE"/>
    <property type="match status" value="1"/>
</dbReference>
<keyword evidence="5 6" id="KW-0472">Membrane</keyword>
<proteinExistence type="inferred from homology"/>
<dbReference type="RefSeq" id="XP_017347250.1">
    <property type="nucleotide sequence ID" value="XM_017491761.3"/>
</dbReference>
<dbReference type="GO" id="GO:1990961">
    <property type="term" value="P:xenobiotic detoxification by transmembrane export across the plasma membrane"/>
    <property type="evidence" value="ECO:0007669"/>
    <property type="project" value="InterPro"/>
</dbReference>
<gene>
    <name evidence="8" type="primary">slc47a3</name>
</gene>
<dbReference type="GO" id="GO:0015297">
    <property type="term" value="F:antiporter activity"/>
    <property type="evidence" value="ECO:0007669"/>
    <property type="project" value="InterPro"/>
</dbReference>
<feature type="transmembrane region" description="Helical" evidence="6">
    <location>
        <begin position="146"/>
        <end position="167"/>
    </location>
</feature>
<name>A0A2D0SY49_ICTPU</name>
<feature type="transmembrane region" description="Helical" evidence="6">
    <location>
        <begin position="446"/>
        <end position="475"/>
    </location>
</feature>
<feature type="transmembrane region" description="Helical" evidence="6">
    <location>
        <begin position="173"/>
        <end position="199"/>
    </location>
</feature>
<feature type="transmembrane region" description="Helical" evidence="6">
    <location>
        <begin position="546"/>
        <end position="566"/>
    </location>
</feature>
<dbReference type="InterPro" id="IPR045069">
    <property type="entry name" value="MATE_euk"/>
</dbReference>
<feature type="transmembrane region" description="Helical" evidence="6">
    <location>
        <begin position="404"/>
        <end position="425"/>
    </location>
</feature>
<protein>
    <recommendedName>
        <fullName evidence="6">Multidrug and toxin extrusion protein</fullName>
    </recommendedName>
</protein>
<sequence>MAEYLNNAFLRRLRSFIPVEFKTEVKELSSLALPVFLSYIMVYLIGFVSVIFCGHLGRTILEGVGLATAVINVSAVSVGYGLASASGTLVSQTFGSGNLKRVGVIVQRTFLILMLACFPCWAILINTESLLIAVKQNPEVARVSQLYVTIYMPALPGLFTFIAEATYLQNQGIIWPLVISGAVSNVINALCNYIFIFVLDLGIVGSAAANVASQYVMAIMLFVYILYKGLHKETWHGLSMDCLQEWGDFMWLGIPAMLMLSTEWWTYELGSFLAGLISEVELGAQSVIYELANIAYMCPIGFSVAGSVRVGNALGAGNPEQAKLYAKLSIAFAVSISVCLAVVIGSLKDVISYIFTNDQQIRERVSRVMVLYAPFHLLDTIAAAGGSIVRALGMQMFGAAGNLVGYYGIGFPIGVSLMFAAKMGIFGRNITFSPTLFYCSSSSHSVMLLLSQIGLWIGLLVCVFLLSVFFIVLLIKINWVKATEEAQKRAGIQSDCAEDDTVQQANNVHLSDGGAHTDTEMLTENLPNLTTTINALPLGVLVVRRGLTLLAMFMILAVGIALSVLVKM</sequence>
<dbReference type="KEGG" id="ipu:108278408"/>
<dbReference type="CDD" id="cd13132">
    <property type="entry name" value="MATE_eukaryotic"/>
    <property type="match status" value="1"/>
</dbReference>
<keyword evidence="3 6" id="KW-0812">Transmembrane</keyword>
<evidence type="ECO:0000256" key="6">
    <source>
        <dbReference type="RuleBase" id="RU004914"/>
    </source>
</evidence>
<reference evidence="8" key="2">
    <citation type="submission" date="2025-08" db="UniProtKB">
        <authorList>
            <consortium name="RefSeq"/>
        </authorList>
    </citation>
    <scope>IDENTIFICATION</scope>
    <source>
        <tissue evidence="8">Blood</tissue>
    </source>
</reference>
<comment type="subcellular location">
    <subcellularLocation>
        <location evidence="1">Membrane</location>
        <topology evidence="1">Multi-pass membrane protein</topology>
    </subcellularLocation>
</comment>
<evidence type="ECO:0000313" key="8">
    <source>
        <dbReference type="RefSeq" id="XP_017347250.1"/>
    </source>
</evidence>
<dbReference type="CTD" id="101886448"/>
<dbReference type="AlphaFoldDB" id="A0A2D0SY49"/>
<evidence type="ECO:0000256" key="2">
    <source>
        <dbReference type="ARBA" id="ARBA00010199"/>
    </source>
</evidence>
<evidence type="ECO:0000256" key="4">
    <source>
        <dbReference type="ARBA" id="ARBA00022989"/>
    </source>
</evidence>
<dbReference type="InterPro" id="IPR002528">
    <property type="entry name" value="MATE_fam"/>
</dbReference>
<keyword evidence="4 6" id="KW-1133">Transmembrane helix</keyword>
<accession>A0A2D0SY49</accession>
<organism evidence="7 8">
    <name type="scientific">Ictalurus punctatus</name>
    <name type="common">Channel catfish</name>
    <name type="synonym">Silurus punctatus</name>
    <dbReference type="NCBI Taxonomy" id="7998"/>
    <lineage>
        <taxon>Eukaryota</taxon>
        <taxon>Metazoa</taxon>
        <taxon>Chordata</taxon>
        <taxon>Craniata</taxon>
        <taxon>Vertebrata</taxon>
        <taxon>Euteleostomi</taxon>
        <taxon>Actinopterygii</taxon>
        <taxon>Neopterygii</taxon>
        <taxon>Teleostei</taxon>
        <taxon>Ostariophysi</taxon>
        <taxon>Siluriformes</taxon>
        <taxon>Ictaluridae</taxon>
        <taxon>Ictalurus</taxon>
    </lineage>
</organism>
<dbReference type="Pfam" id="PF01554">
    <property type="entry name" value="MatE"/>
    <property type="match status" value="2"/>
</dbReference>
<evidence type="ECO:0000256" key="3">
    <source>
        <dbReference type="ARBA" id="ARBA00022692"/>
    </source>
</evidence>
<dbReference type="GO" id="GO:0016020">
    <property type="term" value="C:membrane"/>
    <property type="evidence" value="ECO:0007669"/>
    <property type="project" value="UniProtKB-SubCell"/>
</dbReference>
<dbReference type="GO" id="GO:0042910">
    <property type="term" value="F:xenobiotic transmembrane transporter activity"/>
    <property type="evidence" value="ECO:0007669"/>
    <property type="project" value="InterPro"/>
</dbReference>
<dbReference type="GeneID" id="108278408"/>
<feature type="transmembrane region" description="Helical" evidence="6">
    <location>
        <begin position="105"/>
        <end position="125"/>
    </location>
</feature>
<feature type="transmembrane region" description="Helical" evidence="6">
    <location>
        <begin position="368"/>
        <end position="392"/>
    </location>
</feature>
<dbReference type="OrthoDB" id="2126698at2759"/>
<evidence type="ECO:0000313" key="7">
    <source>
        <dbReference type="Proteomes" id="UP000221080"/>
    </source>
</evidence>